<accession>A0A7J7ND51</accession>
<comment type="caution">
    <text evidence="2">The sequence shown here is derived from an EMBL/GenBank/DDBJ whole genome shotgun (WGS) entry which is preliminary data.</text>
</comment>
<evidence type="ECO:0000313" key="3">
    <source>
        <dbReference type="Proteomes" id="UP000541444"/>
    </source>
</evidence>
<keyword evidence="1" id="KW-0175">Coiled coil</keyword>
<evidence type="ECO:0000256" key="1">
    <source>
        <dbReference type="SAM" id="Coils"/>
    </source>
</evidence>
<keyword evidence="3" id="KW-1185">Reference proteome</keyword>
<dbReference type="AlphaFoldDB" id="A0A7J7ND51"/>
<feature type="coiled-coil region" evidence="1">
    <location>
        <begin position="125"/>
        <end position="152"/>
    </location>
</feature>
<evidence type="ECO:0000313" key="2">
    <source>
        <dbReference type="EMBL" id="KAF6165171.1"/>
    </source>
</evidence>
<organism evidence="2 3">
    <name type="scientific">Kingdonia uniflora</name>
    <dbReference type="NCBI Taxonomy" id="39325"/>
    <lineage>
        <taxon>Eukaryota</taxon>
        <taxon>Viridiplantae</taxon>
        <taxon>Streptophyta</taxon>
        <taxon>Embryophyta</taxon>
        <taxon>Tracheophyta</taxon>
        <taxon>Spermatophyta</taxon>
        <taxon>Magnoliopsida</taxon>
        <taxon>Ranunculales</taxon>
        <taxon>Circaeasteraceae</taxon>
        <taxon>Kingdonia</taxon>
    </lineage>
</organism>
<dbReference type="EMBL" id="JACGCM010000859">
    <property type="protein sequence ID" value="KAF6165171.1"/>
    <property type="molecule type" value="Genomic_DNA"/>
</dbReference>
<name>A0A7J7ND51_9MAGN</name>
<sequence length="180" mass="20285">MLTGEVVWRMHEPDMKILFSSWTDYEIEADPPSMPPIVPSMGGIIKGSSSCNKAHMNGRGYARLWSNLARNEAMFPLTMLSWKVESNTSLDGVWKSVKAMAQKNSDNRANLTCHPKTGRKKFAHLKAKNNELAKLQSEADEKEAQHQQEIKNVKAFMNITIQVGVKRLMQITGIPFPDNN</sequence>
<protein>
    <submittedName>
        <fullName evidence="2">Uncharacterized protein</fullName>
    </submittedName>
</protein>
<reference evidence="2 3" key="1">
    <citation type="journal article" date="2020" name="IScience">
        <title>Genome Sequencing of the Endangered Kingdonia uniflora (Circaeasteraceae, Ranunculales) Reveals Potential Mechanisms of Evolutionary Specialization.</title>
        <authorList>
            <person name="Sun Y."/>
            <person name="Deng T."/>
            <person name="Zhang A."/>
            <person name="Moore M.J."/>
            <person name="Landis J.B."/>
            <person name="Lin N."/>
            <person name="Zhang H."/>
            <person name="Zhang X."/>
            <person name="Huang J."/>
            <person name="Zhang X."/>
            <person name="Sun H."/>
            <person name="Wang H."/>
        </authorList>
    </citation>
    <scope>NUCLEOTIDE SEQUENCE [LARGE SCALE GENOMIC DNA]</scope>
    <source>
        <strain evidence="2">TB1705</strain>
        <tissue evidence="2">Leaf</tissue>
    </source>
</reference>
<dbReference type="Proteomes" id="UP000541444">
    <property type="component" value="Unassembled WGS sequence"/>
</dbReference>
<proteinExistence type="predicted"/>
<gene>
    <name evidence="2" type="ORF">GIB67_000755</name>
</gene>